<dbReference type="Gene3D" id="3.20.130.10">
    <property type="entry name" value="Fe-S hydro-lyase, tartrate dehydratase beta-type, catalytic domain"/>
    <property type="match status" value="1"/>
</dbReference>
<evidence type="ECO:0000256" key="2">
    <source>
        <dbReference type="ARBA" id="ARBA00023239"/>
    </source>
</evidence>
<reference evidence="4" key="1">
    <citation type="submission" date="2020-05" db="EMBL/GenBank/DDBJ databases">
        <authorList>
            <person name="Chiriac C."/>
            <person name="Salcher M."/>
            <person name="Ghai R."/>
            <person name="Kavagutti S V."/>
        </authorList>
    </citation>
    <scope>NUCLEOTIDE SEQUENCE</scope>
</reference>
<feature type="domain" description="Fe-S hydro-lyase tartrate dehydratase beta-type catalytic" evidence="3">
    <location>
        <begin position="1"/>
        <end position="78"/>
    </location>
</feature>
<evidence type="ECO:0000313" key="4">
    <source>
        <dbReference type="EMBL" id="CAB5054665.1"/>
    </source>
</evidence>
<evidence type="ECO:0000256" key="1">
    <source>
        <dbReference type="ARBA" id="ARBA00008876"/>
    </source>
</evidence>
<gene>
    <name evidence="4" type="ORF">UFOPK4301_01239</name>
</gene>
<sequence length="93" mass="10025">MLAKGNRSNLVTQACKDNGGFYLGSIGGPAARLAKDNITKVEVLDFPEMGMEAVWKIEVKDFPAFVVVDDKGNDFFAETLRPVALNIPVGPPT</sequence>
<evidence type="ECO:0000259" key="3">
    <source>
        <dbReference type="Pfam" id="PF05683"/>
    </source>
</evidence>
<dbReference type="SUPFAM" id="SSF117457">
    <property type="entry name" value="FumA C-terminal domain-like"/>
    <property type="match status" value="1"/>
</dbReference>
<organism evidence="4">
    <name type="scientific">freshwater metagenome</name>
    <dbReference type="NCBI Taxonomy" id="449393"/>
    <lineage>
        <taxon>unclassified sequences</taxon>
        <taxon>metagenomes</taxon>
        <taxon>ecological metagenomes</taxon>
    </lineage>
</organism>
<dbReference type="InterPro" id="IPR036660">
    <property type="entry name" value="Fe-S_hydroAse_TtdB_cat_sf"/>
</dbReference>
<proteinExistence type="inferred from homology"/>
<dbReference type="InterPro" id="IPR051208">
    <property type="entry name" value="Class-I_Fumarase/Tartrate_DH"/>
</dbReference>
<comment type="similarity">
    <text evidence="1">Belongs to the class-I fumarase family.</text>
</comment>
<dbReference type="PANTHER" id="PTHR30389">
    <property type="entry name" value="FUMARATE HYDRATASE-RELATED"/>
    <property type="match status" value="1"/>
</dbReference>
<dbReference type="EMBL" id="CAFBQG010000189">
    <property type="protein sequence ID" value="CAB5054665.1"/>
    <property type="molecule type" value="Genomic_DNA"/>
</dbReference>
<dbReference type="InterPro" id="IPR004647">
    <property type="entry name" value="Fe-S_hydro-lyase_TtdB-typ_cat"/>
</dbReference>
<dbReference type="AlphaFoldDB" id="A0A6J7TMA9"/>
<protein>
    <submittedName>
        <fullName evidence="4">Unannotated protein</fullName>
    </submittedName>
</protein>
<name>A0A6J7TMA9_9ZZZZ</name>
<keyword evidence="2" id="KW-0456">Lyase</keyword>
<dbReference type="Pfam" id="PF05683">
    <property type="entry name" value="Fumerase_C"/>
    <property type="match status" value="1"/>
</dbReference>
<dbReference type="GO" id="GO:0016836">
    <property type="term" value="F:hydro-lyase activity"/>
    <property type="evidence" value="ECO:0007669"/>
    <property type="project" value="InterPro"/>
</dbReference>
<accession>A0A6J7TMA9</accession>
<dbReference type="PANTHER" id="PTHR30389:SF0">
    <property type="entry name" value="FUMARATE HYDRATASE CLASS I, AEROBIC"/>
    <property type="match status" value="1"/>
</dbReference>